<keyword evidence="9" id="KW-1185">Reference proteome</keyword>
<dbReference type="InParanoid" id="J9F1Y4"/>
<proteinExistence type="inferred from homology"/>
<dbReference type="OMA" id="QWSLAAH"/>
<protein>
    <recommendedName>
        <fullName evidence="5">Small-subunit processome Utp12 domain-containing protein</fullName>
    </recommendedName>
</protein>
<name>J9F1Y4_WUCBA</name>
<comment type="similarity">
    <text evidence="3">Belongs to the UTP5 family.</text>
</comment>
<dbReference type="InterPro" id="IPR052414">
    <property type="entry name" value="U3_snoRNA-assoc_WDR"/>
</dbReference>
<comment type="subcellular location">
    <subcellularLocation>
        <location evidence="1">Nucleus</location>
    </subcellularLocation>
</comment>
<dbReference type="OrthoDB" id="30195at2759"/>
<dbReference type="PANTHER" id="PTHR44267">
    <property type="entry name" value="WD REPEAT-CONTAINING PROTEIN 43"/>
    <property type="match status" value="1"/>
</dbReference>
<dbReference type="GO" id="GO:0000462">
    <property type="term" value="P:maturation of SSU-rRNA from tricistronic rRNA transcript (SSU-rRNA, 5.8S rRNA, LSU-rRNA)"/>
    <property type="evidence" value="ECO:0007669"/>
    <property type="project" value="TreeGrafter"/>
</dbReference>
<gene>
    <name evidence="7" type="ORF">WBA_LOCUS238</name>
    <name evidence="6" type="ORF">WUBG_00180</name>
</gene>
<dbReference type="EMBL" id="UYWW01000026">
    <property type="protein sequence ID" value="VDM06852.1"/>
    <property type="molecule type" value="Genomic_DNA"/>
</dbReference>
<feature type="compositionally biased region" description="Acidic residues" evidence="4">
    <location>
        <begin position="302"/>
        <end position="323"/>
    </location>
</feature>
<evidence type="ECO:0000313" key="7">
    <source>
        <dbReference type="EMBL" id="VDM06852.1"/>
    </source>
</evidence>
<reference evidence="7 9" key="3">
    <citation type="submission" date="2018-11" db="EMBL/GenBank/DDBJ databases">
        <authorList>
            <consortium name="Pathogen Informatics"/>
        </authorList>
    </citation>
    <scope>NUCLEOTIDE SEQUENCE [LARGE SCALE GENOMIC DNA]</scope>
</reference>
<feature type="domain" description="Small-subunit processome Utp12" evidence="5">
    <location>
        <begin position="165"/>
        <end position="266"/>
    </location>
</feature>
<dbReference type="PANTHER" id="PTHR44267:SF1">
    <property type="entry name" value="WD REPEAT-CONTAINING PROTEIN 43"/>
    <property type="match status" value="1"/>
</dbReference>
<dbReference type="Proteomes" id="UP000004810">
    <property type="component" value="Unassembled WGS sequence"/>
</dbReference>
<dbReference type="FunCoup" id="J9F1Y4">
    <property type="interactions" value="144"/>
</dbReference>
<feature type="region of interest" description="Disordered" evidence="4">
    <location>
        <begin position="93"/>
        <end position="114"/>
    </location>
</feature>
<accession>J9F1Y4</accession>
<evidence type="ECO:0000313" key="9">
    <source>
        <dbReference type="Proteomes" id="UP000270924"/>
    </source>
</evidence>
<evidence type="ECO:0000256" key="2">
    <source>
        <dbReference type="ARBA" id="ARBA00023242"/>
    </source>
</evidence>
<organism evidence="6 8">
    <name type="scientific">Wuchereria bancrofti</name>
    <dbReference type="NCBI Taxonomy" id="6293"/>
    <lineage>
        <taxon>Eukaryota</taxon>
        <taxon>Metazoa</taxon>
        <taxon>Ecdysozoa</taxon>
        <taxon>Nematoda</taxon>
        <taxon>Chromadorea</taxon>
        <taxon>Rhabditida</taxon>
        <taxon>Spirurina</taxon>
        <taxon>Spiruromorpha</taxon>
        <taxon>Filarioidea</taxon>
        <taxon>Onchocercidae</taxon>
        <taxon>Wuchereria</taxon>
    </lineage>
</organism>
<feature type="region of interest" description="Disordered" evidence="4">
    <location>
        <begin position="286"/>
        <end position="379"/>
    </location>
</feature>
<dbReference type="AlphaFoldDB" id="J9F1Y4"/>
<evidence type="ECO:0000256" key="4">
    <source>
        <dbReference type="SAM" id="MobiDB-lite"/>
    </source>
</evidence>
<dbReference type="Pfam" id="PF04003">
    <property type="entry name" value="Utp12"/>
    <property type="match status" value="1"/>
</dbReference>
<evidence type="ECO:0000256" key="1">
    <source>
        <dbReference type="ARBA" id="ARBA00004123"/>
    </source>
</evidence>
<evidence type="ECO:0000313" key="6">
    <source>
        <dbReference type="EMBL" id="EJW88906.1"/>
    </source>
</evidence>
<sequence>MCGVMGELNRYNTSEVLDMLRRSRRLSEAKEATHYNGGAINKKKIKFDDNDVMTCSEDGETVINNSSTRENHEVILSKKSSKTNLKDMPLKERRKTVDEREIHDHKSSKMEDVDSISENVRDFGVDEKASTSNTYTEEAITKSDMRSMDGESLAVILNQGLTSSDAEKIDAVLLKADAQTISATLNDLPVTQIIPLLKEIEYRCRNRRHFESCWMRWLQCILSKHMAYLCTIGTLKEDLSSLFGWFSKRAANIDELLQVSGKLSLINEQINRRMCPQLFVSQQPSISFEDDGDISETSGEMNDLDDEEESIESVEKWWDDEEVGSGGSHFSSDDGNGKGRGDLNLDGGNQDISDDYIDDDDDDDDNENDSDNSEIEMEC</sequence>
<dbReference type="Proteomes" id="UP000270924">
    <property type="component" value="Unassembled WGS sequence"/>
</dbReference>
<feature type="compositionally biased region" description="Basic and acidic residues" evidence="4">
    <location>
        <begin position="331"/>
        <end position="343"/>
    </location>
</feature>
<evidence type="ECO:0000256" key="3">
    <source>
        <dbReference type="ARBA" id="ARBA00038335"/>
    </source>
</evidence>
<keyword evidence="2" id="KW-0539">Nucleus</keyword>
<feature type="compositionally biased region" description="Acidic residues" evidence="4">
    <location>
        <begin position="352"/>
        <end position="379"/>
    </location>
</feature>
<reference evidence="8" key="2">
    <citation type="submission" date="2012-08" db="EMBL/GenBank/DDBJ databases">
        <title>The Genome Sequence of Wuchereria bancrofti.</title>
        <authorList>
            <person name="Nutman T.B."/>
            <person name="Fink D.L."/>
            <person name="Russ C."/>
            <person name="Young S."/>
            <person name="Zeng Q."/>
            <person name="Koehrsen M."/>
            <person name="Alvarado L."/>
            <person name="Berlin A."/>
            <person name="Chapman S.B."/>
            <person name="Chen Z."/>
            <person name="Freedman E."/>
            <person name="Gellesch M."/>
            <person name="Goldberg J."/>
            <person name="Griggs A."/>
            <person name="Gujja S."/>
            <person name="Heilman E.R."/>
            <person name="Heiman D."/>
            <person name="Hepburn T."/>
            <person name="Howarth C."/>
            <person name="Jen D."/>
            <person name="Larson L."/>
            <person name="Lewis B."/>
            <person name="Mehta T."/>
            <person name="Park D."/>
            <person name="Pearson M."/>
            <person name="Roberts A."/>
            <person name="Saif S."/>
            <person name="Shea T."/>
            <person name="Shenoy N."/>
            <person name="Sisk P."/>
            <person name="Stolte C."/>
            <person name="Sykes S."/>
            <person name="Walk T."/>
            <person name="White J."/>
            <person name="Yandava C."/>
            <person name="Haas B."/>
            <person name="Henn M.R."/>
            <person name="Nusbaum C."/>
            <person name="Birren B."/>
        </authorList>
    </citation>
    <scope>NUCLEOTIDE SEQUENCE [LARGE SCALE GENOMIC DNA]</scope>
    <source>
        <strain evidence="8">NA</strain>
    </source>
</reference>
<reference evidence="6" key="1">
    <citation type="submission" date="2012-08" db="EMBL/GenBank/DDBJ databases">
        <title>The Genome Sequence of Wuchereria bancrofti.</title>
        <authorList>
            <consortium name="The Broad Institute Genome Sequencing Platform"/>
            <consortium name="Broad Institute Genome Sequencing Center for Infectious Disease"/>
            <person name="Nutman T.B."/>
            <person name="Fink D.L."/>
            <person name="Russ C."/>
            <person name="Young S."/>
            <person name="Zeng Q."/>
            <person name="Koehrsen M."/>
            <person name="Alvarado L."/>
            <person name="Berlin A."/>
            <person name="Borenstein D."/>
            <person name="Chapman S.B."/>
            <person name="Chen Z."/>
            <person name="Engels R."/>
            <person name="Freedman E."/>
            <person name="Gellesch M."/>
            <person name="Goldberg J."/>
            <person name="Griggs A."/>
            <person name="Gujja S."/>
            <person name="Heilman E.R."/>
            <person name="Heiman D."/>
            <person name="Hepburn T."/>
            <person name="Howarth C."/>
            <person name="Jen D."/>
            <person name="Larson L."/>
            <person name="Lewis B."/>
            <person name="Mehta T."/>
            <person name="Park D."/>
            <person name="Pearson M."/>
            <person name="Richards J."/>
            <person name="Roberts A."/>
            <person name="Saif S."/>
            <person name="Shea T."/>
            <person name="Shenoy N."/>
            <person name="Sisk P."/>
            <person name="Stolte C."/>
            <person name="Sykes S."/>
            <person name="Walk T."/>
            <person name="White J."/>
            <person name="Yandava C."/>
            <person name="Haas B."/>
            <person name="Henn M.R."/>
            <person name="Nusbaum C."/>
            <person name="Birren B."/>
        </authorList>
    </citation>
    <scope>NUCLEOTIDE SEQUENCE</scope>
</reference>
<dbReference type="EMBL" id="ADBV01000024">
    <property type="protein sequence ID" value="EJW88906.1"/>
    <property type="molecule type" value="Genomic_DNA"/>
</dbReference>
<evidence type="ECO:0000259" key="5">
    <source>
        <dbReference type="Pfam" id="PF04003"/>
    </source>
</evidence>
<dbReference type="GO" id="GO:0005730">
    <property type="term" value="C:nucleolus"/>
    <property type="evidence" value="ECO:0007669"/>
    <property type="project" value="TreeGrafter"/>
</dbReference>
<dbReference type="InterPro" id="IPR007148">
    <property type="entry name" value="SSU_processome_Utp12"/>
</dbReference>
<evidence type="ECO:0000313" key="8">
    <source>
        <dbReference type="Proteomes" id="UP000004810"/>
    </source>
</evidence>
<feature type="compositionally biased region" description="Basic and acidic residues" evidence="4">
    <location>
        <begin position="93"/>
        <end position="112"/>
    </location>
</feature>